<dbReference type="STRING" id="289003.SAMN05216190_106178"/>
<accession>A0A1I5NI27</accession>
<protein>
    <submittedName>
        <fullName evidence="6">Integrase</fullName>
    </submittedName>
</protein>
<evidence type="ECO:0000259" key="5">
    <source>
        <dbReference type="PROSITE" id="PS51898"/>
    </source>
</evidence>
<dbReference type="AlphaFoldDB" id="A0A1I5NI27"/>
<evidence type="ECO:0000256" key="1">
    <source>
        <dbReference type="ARBA" id="ARBA00008857"/>
    </source>
</evidence>
<keyword evidence="2" id="KW-0229">DNA integration</keyword>
<reference evidence="7" key="1">
    <citation type="submission" date="2016-10" db="EMBL/GenBank/DDBJ databases">
        <authorList>
            <person name="Varghese N."/>
            <person name="Submissions S."/>
        </authorList>
    </citation>
    <scope>NUCLEOTIDE SEQUENCE [LARGE SCALE GENOMIC DNA]</scope>
    <source>
        <strain evidence="7">DSM 17834</strain>
    </source>
</reference>
<dbReference type="InterPro" id="IPR053876">
    <property type="entry name" value="Phage_int_M"/>
</dbReference>
<dbReference type="Pfam" id="PF00589">
    <property type="entry name" value="Phage_integrase"/>
    <property type="match status" value="1"/>
</dbReference>
<dbReference type="InterPro" id="IPR002104">
    <property type="entry name" value="Integrase_catalytic"/>
</dbReference>
<dbReference type="GO" id="GO:0006310">
    <property type="term" value="P:DNA recombination"/>
    <property type="evidence" value="ECO:0007669"/>
    <property type="project" value="UniProtKB-KW"/>
</dbReference>
<organism evidence="6 7">
    <name type="scientific">Pseudomonas borbori</name>
    <dbReference type="NCBI Taxonomy" id="289003"/>
    <lineage>
        <taxon>Bacteria</taxon>
        <taxon>Pseudomonadati</taxon>
        <taxon>Pseudomonadota</taxon>
        <taxon>Gammaproteobacteria</taxon>
        <taxon>Pseudomonadales</taxon>
        <taxon>Pseudomonadaceae</taxon>
        <taxon>Pseudomonas</taxon>
    </lineage>
</organism>
<keyword evidence="7" id="KW-1185">Reference proteome</keyword>
<comment type="similarity">
    <text evidence="1">Belongs to the 'phage' integrase family.</text>
</comment>
<dbReference type="InterPro" id="IPR013762">
    <property type="entry name" value="Integrase-like_cat_sf"/>
</dbReference>
<keyword evidence="3" id="KW-0238">DNA-binding</keyword>
<dbReference type="RefSeq" id="WP_244527261.1">
    <property type="nucleotide sequence ID" value="NZ_FOWX01000006.1"/>
</dbReference>
<evidence type="ECO:0000256" key="3">
    <source>
        <dbReference type="ARBA" id="ARBA00023125"/>
    </source>
</evidence>
<dbReference type="Gene3D" id="3.30.160.390">
    <property type="entry name" value="Integrase, DNA-binding domain"/>
    <property type="match status" value="1"/>
</dbReference>
<dbReference type="GO" id="GO:0003677">
    <property type="term" value="F:DNA binding"/>
    <property type="evidence" value="ECO:0007669"/>
    <property type="project" value="UniProtKB-KW"/>
</dbReference>
<dbReference type="InterPro" id="IPR010998">
    <property type="entry name" value="Integrase_recombinase_N"/>
</dbReference>
<name>A0A1I5NI27_9PSED</name>
<dbReference type="PANTHER" id="PTHR30629">
    <property type="entry name" value="PROPHAGE INTEGRASE"/>
    <property type="match status" value="1"/>
</dbReference>
<evidence type="ECO:0000313" key="6">
    <source>
        <dbReference type="EMBL" id="SFP21320.1"/>
    </source>
</evidence>
<gene>
    <name evidence="6" type="ORF">SAMN05216190_106178</name>
</gene>
<evidence type="ECO:0000256" key="2">
    <source>
        <dbReference type="ARBA" id="ARBA00022908"/>
    </source>
</evidence>
<dbReference type="GO" id="GO:0015074">
    <property type="term" value="P:DNA integration"/>
    <property type="evidence" value="ECO:0007669"/>
    <property type="project" value="UniProtKB-KW"/>
</dbReference>
<dbReference type="SUPFAM" id="SSF56349">
    <property type="entry name" value="DNA breaking-rejoining enzymes"/>
    <property type="match status" value="1"/>
</dbReference>
<evidence type="ECO:0000256" key="4">
    <source>
        <dbReference type="ARBA" id="ARBA00023172"/>
    </source>
</evidence>
<dbReference type="EMBL" id="FOWX01000006">
    <property type="protein sequence ID" value="SFP21320.1"/>
    <property type="molecule type" value="Genomic_DNA"/>
</dbReference>
<dbReference type="Gene3D" id="1.10.150.130">
    <property type="match status" value="1"/>
</dbReference>
<dbReference type="Proteomes" id="UP000198784">
    <property type="component" value="Unassembled WGS sequence"/>
</dbReference>
<dbReference type="CDD" id="cd00801">
    <property type="entry name" value="INT_P4_C"/>
    <property type="match status" value="1"/>
</dbReference>
<dbReference type="InterPro" id="IPR050808">
    <property type="entry name" value="Phage_Integrase"/>
</dbReference>
<sequence>MGKLNPKQVENLTEPGTYEDGDGLRLVVKPTGRKSWLLRFQLAGRRREMGLGSYPEVSLKSARLEASAKRRHLIDGIDPLAARDQERKAQREAQRAREAKQLKFETLATDYWSAHSGAWSAQWRKGWIRKLELYAFPHIGKLAAEQIETEHVLKLLQPIWAIKTRTADEVRGQIEQILDAAKARGLREGENPARWRGHLDNLLSRAEKKKARKREHFPAMPWQDVPKLMHQLKANMTAPSLAAQLLIMTAARAHMVRFARWDEFDFEARTWSLPDERMKMRVAFVIPLANEVIDCLRAIPRLEGSPFLFPGQGKSGVMHTNAIRTLLHDLGYKSITRHGFRSSFRDWAGECTHYPREVCEMALAHDERDQTEGAYSRSDFLDKRRALMADWAHYLTKPKAVDTNTDLLSATGSVCLIKVHPN</sequence>
<feature type="domain" description="Tyr recombinase" evidence="5">
    <location>
        <begin position="215"/>
        <end position="388"/>
    </location>
</feature>
<dbReference type="InterPro" id="IPR025166">
    <property type="entry name" value="Integrase_DNA_bind_dom"/>
</dbReference>
<dbReference type="InterPro" id="IPR038488">
    <property type="entry name" value="Integrase_DNA-bd_sf"/>
</dbReference>
<dbReference type="Pfam" id="PF13356">
    <property type="entry name" value="Arm-DNA-bind_3"/>
    <property type="match status" value="1"/>
</dbReference>
<proteinExistence type="inferred from homology"/>
<dbReference type="PROSITE" id="PS51898">
    <property type="entry name" value="TYR_RECOMBINASE"/>
    <property type="match status" value="1"/>
</dbReference>
<dbReference type="PANTHER" id="PTHR30629:SF2">
    <property type="entry name" value="PROPHAGE INTEGRASE INTS-RELATED"/>
    <property type="match status" value="1"/>
</dbReference>
<evidence type="ECO:0000313" key="7">
    <source>
        <dbReference type="Proteomes" id="UP000198784"/>
    </source>
</evidence>
<dbReference type="Pfam" id="PF22022">
    <property type="entry name" value="Phage_int_M"/>
    <property type="match status" value="1"/>
</dbReference>
<dbReference type="InterPro" id="IPR011010">
    <property type="entry name" value="DNA_brk_join_enz"/>
</dbReference>
<keyword evidence="4" id="KW-0233">DNA recombination</keyword>
<dbReference type="Gene3D" id="1.10.443.10">
    <property type="entry name" value="Intergrase catalytic core"/>
    <property type="match status" value="1"/>
</dbReference>